<keyword evidence="3" id="KW-1185">Reference proteome</keyword>
<accession>A0A936YMR5</accession>
<dbReference type="InterPro" id="IPR016195">
    <property type="entry name" value="Pol/histidinol_Pase-like"/>
</dbReference>
<dbReference type="PANTHER" id="PTHR36928">
    <property type="entry name" value="PHOSPHATASE YCDX-RELATED"/>
    <property type="match status" value="1"/>
</dbReference>
<dbReference type="InterPro" id="IPR004013">
    <property type="entry name" value="PHP_dom"/>
</dbReference>
<dbReference type="SUPFAM" id="SSF89550">
    <property type="entry name" value="PHP domain-like"/>
    <property type="match status" value="1"/>
</dbReference>
<dbReference type="Gene3D" id="3.20.20.140">
    <property type="entry name" value="Metal-dependent hydrolases"/>
    <property type="match status" value="1"/>
</dbReference>
<name>A0A936YMR5_9HYPH</name>
<comment type="caution">
    <text evidence="2">The sequence shown here is derived from an EMBL/GenBank/DDBJ whole genome shotgun (WGS) entry which is preliminary data.</text>
</comment>
<evidence type="ECO:0000313" key="2">
    <source>
        <dbReference type="EMBL" id="MBL0373273.1"/>
    </source>
</evidence>
<dbReference type="InterPro" id="IPR050243">
    <property type="entry name" value="PHP_phosphatase"/>
</dbReference>
<reference evidence="2" key="1">
    <citation type="submission" date="2021-01" db="EMBL/GenBank/DDBJ databases">
        <title>Rhizobium sp. strain KVB221 16S ribosomal RNA gene Genome sequencing and assembly.</title>
        <authorList>
            <person name="Kang M."/>
        </authorList>
    </citation>
    <scope>NUCLEOTIDE SEQUENCE</scope>
    <source>
        <strain evidence="2">KVB221</strain>
    </source>
</reference>
<dbReference type="GO" id="GO:0042578">
    <property type="term" value="F:phosphoric ester hydrolase activity"/>
    <property type="evidence" value="ECO:0007669"/>
    <property type="project" value="TreeGrafter"/>
</dbReference>
<dbReference type="AlphaFoldDB" id="A0A936YMR5"/>
<gene>
    <name evidence="2" type="ORF">JJB09_14645</name>
</gene>
<dbReference type="PANTHER" id="PTHR36928:SF1">
    <property type="entry name" value="PHOSPHATASE YCDX-RELATED"/>
    <property type="match status" value="1"/>
</dbReference>
<dbReference type="Proteomes" id="UP000633219">
    <property type="component" value="Unassembled WGS sequence"/>
</dbReference>
<dbReference type="RefSeq" id="WP_201659448.1">
    <property type="nucleotide sequence ID" value="NZ_JAEQNC010000007.1"/>
</dbReference>
<organism evidence="2 3">
    <name type="scientific">Rhizobium setariae</name>
    <dbReference type="NCBI Taxonomy" id="2801340"/>
    <lineage>
        <taxon>Bacteria</taxon>
        <taxon>Pseudomonadati</taxon>
        <taxon>Pseudomonadota</taxon>
        <taxon>Alphaproteobacteria</taxon>
        <taxon>Hyphomicrobiales</taxon>
        <taxon>Rhizobiaceae</taxon>
        <taxon>Rhizobium/Agrobacterium group</taxon>
        <taxon>Rhizobium</taxon>
    </lineage>
</organism>
<feature type="domain" description="PHP" evidence="1">
    <location>
        <begin position="21"/>
        <end position="192"/>
    </location>
</feature>
<dbReference type="GO" id="GO:0008270">
    <property type="term" value="F:zinc ion binding"/>
    <property type="evidence" value="ECO:0007669"/>
    <property type="project" value="TreeGrafter"/>
</dbReference>
<protein>
    <submittedName>
        <fullName evidence="2">Histidinol-phosphatase</fullName>
    </submittedName>
</protein>
<proteinExistence type="predicted"/>
<evidence type="ECO:0000259" key="1">
    <source>
        <dbReference type="Pfam" id="PF02811"/>
    </source>
</evidence>
<dbReference type="GO" id="GO:0005829">
    <property type="term" value="C:cytosol"/>
    <property type="evidence" value="ECO:0007669"/>
    <property type="project" value="TreeGrafter"/>
</dbReference>
<dbReference type="EMBL" id="JAEQNC010000007">
    <property type="protein sequence ID" value="MBL0373273.1"/>
    <property type="molecule type" value="Genomic_DNA"/>
</dbReference>
<evidence type="ECO:0000313" key="3">
    <source>
        <dbReference type="Proteomes" id="UP000633219"/>
    </source>
</evidence>
<sequence>MAKPVFCRFSQLDAASVNVEYQVHTSWTDGQATSSDVLDVASKRGLAALAFTEHVRKDTDWFAEFVREIRAVSTLHPEMTVFVGAETKAMDEEGTLDISADVLAASDIVLGVVHRFPDGAGGYLDFKTLSPEQTADIEFRLSMGMIRNAPIDVLGHPGGMYQRRHGEFPENYFRQMMLATLERGIAIEINSSYLVNMERFIELCREIDPIVSIGSDAHKLDELARCRDRLKQMGIGQS</sequence>
<dbReference type="Pfam" id="PF02811">
    <property type="entry name" value="PHP"/>
    <property type="match status" value="1"/>
</dbReference>